<organism evidence="10 11">
    <name type="scientific">Marinobacter lutaoensis</name>
    <dbReference type="NCBI Taxonomy" id="135739"/>
    <lineage>
        <taxon>Bacteria</taxon>
        <taxon>Pseudomonadati</taxon>
        <taxon>Pseudomonadota</taxon>
        <taxon>Gammaproteobacteria</taxon>
        <taxon>Pseudomonadales</taxon>
        <taxon>Marinobacteraceae</taxon>
        <taxon>Marinobacter</taxon>
    </lineage>
</organism>
<dbReference type="Gene3D" id="3.30.70.270">
    <property type="match status" value="1"/>
</dbReference>
<dbReference type="SMART" id="SM00267">
    <property type="entry name" value="GGDEF"/>
    <property type="match status" value="1"/>
</dbReference>
<dbReference type="Gene3D" id="3.20.20.450">
    <property type="entry name" value="EAL domain"/>
    <property type="match status" value="1"/>
</dbReference>
<comment type="function">
    <text evidence="5">Putative oxygen sensor; modulates the activity of FixJ, a transcriptional activator of nitrogen fixation fixK gene. FixL probably acts as a kinase that phosphorylates FixJ.</text>
</comment>
<keyword evidence="2" id="KW-0547">Nucleotide-binding</keyword>
<dbReference type="InterPro" id="IPR043128">
    <property type="entry name" value="Rev_trsase/Diguanyl_cyclase"/>
</dbReference>
<dbReference type="STRING" id="135739.BTO32_09950"/>
<dbReference type="Pfam" id="PF00563">
    <property type="entry name" value="EAL"/>
    <property type="match status" value="1"/>
</dbReference>
<name>A0A1V2DQS6_9GAMM</name>
<dbReference type="FunFam" id="3.30.450.20:FF:000060">
    <property type="entry name" value="Sensor protein FixL"/>
    <property type="match status" value="1"/>
</dbReference>
<dbReference type="InterPro" id="IPR013767">
    <property type="entry name" value="PAS_fold"/>
</dbReference>
<dbReference type="GO" id="GO:0016301">
    <property type="term" value="F:kinase activity"/>
    <property type="evidence" value="ECO:0007669"/>
    <property type="project" value="UniProtKB-KW"/>
</dbReference>
<dbReference type="SMART" id="SM00052">
    <property type="entry name" value="EAL"/>
    <property type="match status" value="1"/>
</dbReference>
<dbReference type="Proteomes" id="UP000189339">
    <property type="component" value="Unassembled WGS sequence"/>
</dbReference>
<dbReference type="SMART" id="SM00091">
    <property type="entry name" value="PAS"/>
    <property type="match status" value="2"/>
</dbReference>
<dbReference type="CDD" id="cd01949">
    <property type="entry name" value="GGDEF"/>
    <property type="match status" value="1"/>
</dbReference>
<dbReference type="Pfam" id="PF00989">
    <property type="entry name" value="PAS"/>
    <property type="match status" value="1"/>
</dbReference>
<dbReference type="NCBIfam" id="TIGR00254">
    <property type="entry name" value="GGDEF"/>
    <property type="match status" value="1"/>
</dbReference>
<dbReference type="PANTHER" id="PTHR44757">
    <property type="entry name" value="DIGUANYLATE CYCLASE DGCP"/>
    <property type="match status" value="1"/>
</dbReference>
<dbReference type="SUPFAM" id="SSF55785">
    <property type="entry name" value="PYP-like sensor domain (PAS domain)"/>
    <property type="match status" value="2"/>
</dbReference>
<proteinExistence type="predicted"/>
<gene>
    <name evidence="10" type="ORF">BTO32_09950</name>
</gene>
<protein>
    <recommendedName>
        <fullName evidence="6">Sensor protein FixL</fullName>
    </recommendedName>
</protein>
<evidence type="ECO:0000256" key="1">
    <source>
        <dbReference type="ARBA" id="ARBA00022679"/>
    </source>
</evidence>
<accession>A0A1V2DQS6</accession>
<keyword evidence="11" id="KW-1185">Reference proteome</keyword>
<dbReference type="Pfam" id="PF00990">
    <property type="entry name" value="GGDEF"/>
    <property type="match status" value="1"/>
</dbReference>
<dbReference type="PROSITE" id="PS50112">
    <property type="entry name" value="PAS"/>
    <property type="match status" value="2"/>
</dbReference>
<dbReference type="InterPro" id="IPR001633">
    <property type="entry name" value="EAL_dom"/>
</dbReference>
<dbReference type="PANTHER" id="PTHR44757:SF2">
    <property type="entry name" value="BIOFILM ARCHITECTURE MAINTENANCE PROTEIN MBAA"/>
    <property type="match status" value="1"/>
</dbReference>
<dbReference type="CDD" id="cd01948">
    <property type="entry name" value="EAL"/>
    <property type="match status" value="1"/>
</dbReference>
<feature type="domain" description="PAS" evidence="7">
    <location>
        <begin position="137"/>
        <end position="184"/>
    </location>
</feature>
<dbReference type="GO" id="GO:0005524">
    <property type="term" value="F:ATP binding"/>
    <property type="evidence" value="ECO:0007669"/>
    <property type="project" value="UniProtKB-KW"/>
</dbReference>
<evidence type="ECO:0000256" key="5">
    <source>
        <dbReference type="ARBA" id="ARBA00059827"/>
    </source>
</evidence>
<keyword evidence="3" id="KW-0418">Kinase</keyword>
<dbReference type="PROSITE" id="PS50887">
    <property type="entry name" value="GGDEF"/>
    <property type="match status" value="1"/>
</dbReference>
<dbReference type="InterPro" id="IPR035919">
    <property type="entry name" value="EAL_sf"/>
</dbReference>
<dbReference type="CDD" id="cd00130">
    <property type="entry name" value="PAS"/>
    <property type="match status" value="2"/>
</dbReference>
<keyword evidence="1" id="KW-0808">Transferase</keyword>
<feature type="domain" description="GGDEF" evidence="9">
    <location>
        <begin position="288"/>
        <end position="420"/>
    </location>
</feature>
<evidence type="ECO:0000256" key="3">
    <source>
        <dbReference type="ARBA" id="ARBA00022777"/>
    </source>
</evidence>
<dbReference type="Pfam" id="PF08448">
    <property type="entry name" value="PAS_4"/>
    <property type="match status" value="1"/>
</dbReference>
<dbReference type="InterPro" id="IPR000160">
    <property type="entry name" value="GGDEF_dom"/>
</dbReference>
<dbReference type="InterPro" id="IPR052155">
    <property type="entry name" value="Biofilm_reg_signaling"/>
</dbReference>
<dbReference type="RefSeq" id="WP_076724492.1">
    <property type="nucleotide sequence ID" value="NZ_MSCW01000007.1"/>
</dbReference>
<evidence type="ECO:0000256" key="2">
    <source>
        <dbReference type="ARBA" id="ARBA00022741"/>
    </source>
</evidence>
<evidence type="ECO:0000259" key="7">
    <source>
        <dbReference type="PROSITE" id="PS50112"/>
    </source>
</evidence>
<dbReference type="PROSITE" id="PS50883">
    <property type="entry name" value="EAL"/>
    <property type="match status" value="1"/>
</dbReference>
<dbReference type="InterPro" id="IPR013656">
    <property type="entry name" value="PAS_4"/>
</dbReference>
<evidence type="ECO:0000259" key="8">
    <source>
        <dbReference type="PROSITE" id="PS50883"/>
    </source>
</evidence>
<comment type="caution">
    <text evidence="10">The sequence shown here is derived from an EMBL/GenBank/DDBJ whole genome shotgun (WGS) entry which is preliminary data.</text>
</comment>
<dbReference type="EMBL" id="MSCW01000007">
    <property type="protein sequence ID" value="ONF43014.1"/>
    <property type="molecule type" value="Genomic_DNA"/>
</dbReference>
<dbReference type="InterPro" id="IPR029787">
    <property type="entry name" value="Nucleotide_cyclase"/>
</dbReference>
<evidence type="ECO:0000313" key="10">
    <source>
        <dbReference type="EMBL" id="ONF43014.1"/>
    </source>
</evidence>
<dbReference type="SUPFAM" id="SSF55073">
    <property type="entry name" value="Nucleotide cyclase"/>
    <property type="match status" value="1"/>
</dbReference>
<feature type="domain" description="PAS" evidence="7">
    <location>
        <begin position="9"/>
        <end position="79"/>
    </location>
</feature>
<dbReference type="NCBIfam" id="TIGR00229">
    <property type="entry name" value="sensory_box"/>
    <property type="match status" value="2"/>
</dbReference>
<dbReference type="Gene3D" id="3.30.450.20">
    <property type="entry name" value="PAS domain"/>
    <property type="match status" value="2"/>
</dbReference>
<dbReference type="OrthoDB" id="6341453at2"/>
<dbReference type="GO" id="GO:0006355">
    <property type="term" value="P:regulation of DNA-templated transcription"/>
    <property type="evidence" value="ECO:0007669"/>
    <property type="project" value="InterPro"/>
</dbReference>
<dbReference type="AlphaFoldDB" id="A0A1V2DQS6"/>
<evidence type="ECO:0000259" key="9">
    <source>
        <dbReference type="PROSITE" id="PS50887"/>
    </source>
</evidence>
<evidence type="ECO:0000256" key="6">
    <source>
        <dbReference type="ARBA" id="ARBA00070616"/>
    </source>
</evidence>
<dbReference type="InterPro" id="IPR035965">
    <property type="entry name" value="PAS-like_dom_sf"/>
</dbReference>
<dbReference type="InterPro" id="IPR000014">
    <property type="entry name" value="PAS"/>
</dbReference>
<sequence length="685" mass="77235">MTTNVRLVANSQFSALSDAAVDGIITIDAQGIITSFNRSAERLFRYRRAEVIGRNVSVLMPPEHAQNHDHYLQRHLRTGKARVIGTGREVEGRRKDGTRFPLYLSVGEFFIDGAVGFVGICHDLTLYHNAIRELVASEERYQDIVDSQDQFICRINRKRRLSFVNRAFATLLGKPQEDILGRTLQGAGLELAGDQARALRALFANPSDRSELTLVTRVPGERETRFVQWRFYKLKTTRHEVQGFGIDVSDRERALLEASYLESHDQLTGTLNTRAFQRAMRRQVNRQKHYAVMAFDFEGFTLVNQKYGHETGDAVLILAAQRLKTAILRPNLTSRFGADEFFVALSVLGSEDALNVARTVRDTLAQPYEVYDQVLHLSVSGGIALFPNDSDDIARLPDLAESALRDAKRQKRSLVVFDSEFHQELQRRLDIEQKLKAALHEGLLSLYLQPKYHLPDGQLSGFEVLLRWHDDQLGWISPGEFIPIAESSALGESLDRYVLSRALDYLATGPWPDIPELYVAVNITAEHFAQPQFADFIDAELAKRDLPGQRLHLEITEGVVMKRVPGVADNLKRLRERGLQVAIDDFGSGYSSLSYLKNLMVDELKIDKQFVDAIHTAQGITVMDSIIRIGRAFGLRITAEGIETPEQWHQLRMLGCDVGQGFLMQRPVPIDQAATVPSPFQPPYS</sequence>
<evidence type="ECO:0000313" key="11">
    <source>
        <dbReference type="Proteomes" id="UP000189339"/>
    </source>
</evidence>
<dbReference type="SUPFAM" id="SSF141868">
    <property type="entry name" value="EAL domain-like"/>
    <property type="match status" value="1"/>
</dbReference>
<feature type="domain" description="EAL" evidence="8">
    <location>
        <begin position="428"/>
        <end position="681"/>
    </location>
</feature>
<keyword evidence="4" id="KW-0067">ATP-binding</keyword>
<reference evidence="10 11" key="1">
    <citation type="submission" date="2016-12" db="EMBL/GenBank/DDBJ databases">
        <title>Marinobacter lutaoensis whole genome sequencing.</title>
        <authorList>
            <person name="Verma A."/>
            <person name="Krishnamurthi S."/>
        </authorList>
    </citation>
    <scope>NUCLEOTIDE SEQUENCE [LARGE SCALE GENOMIC DNA]</scope>
    <source>
        <strain evidence="10 11">T5054</strain>
    </source>
</reference>
<evidence type="ECO:0000256" key="4">
    <source>
        <dbReference type="ARBA" id="ARBA00022840"/>
    </source>
</evidence>